<dbReference type="SFLD" id="SFLDG01140">
    <property type="entry name" value="C2.B:_Phosphomannomutase_and_P"/>
    <property type="match status" value="1"/>
</dbReference>
<dbReference type="GO" id="GO:0000287">
    <property type="term" value="F:magnesium ion binding"/>
    <property type="evidence" value="ECO:0007669"/>
    <property type="project" value="TreeGrafter"/>
</dbReference>
<keyword evidence="3" id="KW-0460">Magnesium</keyword>
<evidence type="ECO:0000313" key="5">
    <source>
        <dbReference type="Proteomes" id="UP000682202"/>
    </source>
</evidence>
<protein>
    <submittedName>
        <fullName evidence="4">HAD-IIB family hydrolase</fullName>
    </submittedName>
</protein>
<dbReference type="PANTHER" id="PTHR10000">
    <property type="entry name" value="PHOSPHOSERINE PHOSPHATASE"/>
    <property type="match status" value="1"/>
</dbReference>
<dbReference type="GO" id="GO:0051479">
    <property type="term" value="P:mannosylglycerate biosynthetic process"/>
    <property type="evidence" value="ECO:0007669"/>
    <property type="project" value="InterPro"/>
</dbReference>
<sequence length="290" mass="31759">MRDSSVSSWIVERWNRVHDAKIGAISNPVIFTDLDGTLLDSDTYSWAGAAVALDELKRRRIPVVLNSSKTLAELTPLRAELGLEHPVIAENGAVIDVPDNYFSGELAVRQTPAERAVLQRVYRVVRRGGDYRCEAFFEMGEAGIVAATGLDPAAAHLANERRATEPVLWRDIPQRYEAFCAAIEAHGLRCLRGGRFTHVMGQVDKASAMMSLMAAFRKESPDETLTCIALGDGPNDAAMLAAADIAVVVRARHGHSIDLGDHPHVIRTEQEGPPGWQNALFDLLETRTRG</sequence>
<dbReference type="Gene3D" id="3.40.50.1000">
    <property type="entry name" value="HAD superfamily/HAD-like"/>
    <property type="match status" value="1"/>
</dbReference>
<evidence type="ECO:0000313" key="4">
    <source>
        <dbReference type="EMBL" id="QUR67482.1"/>
    </source>
</evidence>
<dbReference type="AlphaFoldDB" id="A0A975PWW6"/>
<dbReference type="PANTHER" id="PTHR10000:SF8">
    <property type="entry name" value="HAD SUPERFAMILY HYDROLASE-LIKE, TYPE 3"/>
    <property type="match status" value="1"/>
</dbReference>
<keyword evidence="2 4" id="KW-0378">Hydrolase</keyword>
<dbReference type="SFLD" id="SFLDG01142">
    <property type="entry name" value="C2.B.2:_Mannosyl-3-phosphoglyc"/>
    <property type="match status" value="1"/>
</dbReference>
<dbReference type="SUPFAM" id="SSF56784">
    <property type="entry name" value="HAD-like"/>
    <property type="match status" value="1"/>
</dbReference>
<dbReference type="EMBL" id="CP046600">
    <property type="protein sequence ID" value="QUR67482.1"/>
    <property type="molecule type" value="Genomic_DNA"/>
</dbReference>
<evidence type="ECO:0000256" key="3">
    <source>
        <dbReference type="ARBA" id="ARBA00022842"/>
    </source>
</evidence>
<dbReference type="GO" id="GO:0005829">
    <property type="term" value="C:cytosol"/>
    <property type="evidence" value="ECO:0007669"/>
    <property type="project" value="TreeGrafter"/>
</dbReference>
<dbReference type="SFLD" id="SFLDS00003">
    <property type="entry name" value="Haloacid_Dehalogenase"/>
    <property type="match status" value="1"/>
</dbReference>
<accession>A0A975PWW6</accession>
<dbReference type="NCBIfam" id="TIGR01484">
    <property type="entry name" value="HAD-SF-IIB"/>
    <property type="match status" value="1"/>
</dbReference>
<dbReference type="GO" id="GO:0050531">
    <property type="term" value="F:mannosyl-3-phosphoglycerate phosphatase activity"/>
    <property type="evidence" value="ECO:0007669"/>
    <property type="project" value="InterPro"/>
</dbReference>
<gene>
    <name evidence="4" type="ORF">F6B93_10575</name>
</gene>
<dbReference type="Gene3D" id="3.30.980.20">
    <property type="entry name" value="Putative mannosyl-3-phosphoglycerate phosphatase, domain 2"/>
    <property type="match status" value="1"/>
</dbReference>
<keyword evidence="5" id="KW-1185">Reference proteome</keyword>
<dbReference type="KEGG" id="mspg:F6B93_10575"/>
<dbReference type="InterPro" id="IPR023214">
    <property type="entry name" value="HAD_sf"/>
</dbReference>
<proteinExistence type="predicted"/>
<dbReference type="Proteomes" id="UP000682202">
    <property type="component" value="Chromosome"/>
</dbReference>
<dbReference type="InterPro" id="IPR006381">
    <property type="entry name" value="HAD-SF-IIB-MPGP"/>
</dbReference>
<dbReference type="NCBIfam" id="TIGR01486">
    <property type="entry name" value="HAD-SF-IIB-MPGP"/>
    <property type="match status" value="1"/>
</dbReference>
<name>A0A975PWW6_9MYCO</name>
<dbReference type="InterPro" id="IPR006379">
    <property type="entry name" value="HAD-SF_hydro_IIB"/>
</dbReference>
<organism evidence="4 5">
    <name type="scientific">Mycobacterium spongiae</name>
    <dbReference type="NCBI Taxonomy" id="886343"/>
    <lineage>
        <taxon>Bacteria</taxon>
        <taxon>Bacillati</taxon>
        <taxon>Actinomycetota</taxon>
        <taxon>Actinomycetes</taxon>
        <taxon>Mycobacteriales</taxon>
        <taxon>Mycobacteriaceae</taxon>
        <taxon>Mycobacterium</taxon>
    </lineage>
</organism>
<keyword evidence="1" id="KW-0479">Metal-binding</keyword>
<dbReference type="Pfam" id="PF08282">
    <property type="entry name" value="Hydrolase_3"/>
    <property type="match status" value="1"/>
</dbReference>
<evidence type="ECO:0000256" key="1">
    <source>
        <dbReference type="ARBA" id="ARBA00022723"/>
    </source>
</evidence>
<evidence type="ECO:0000256" key="2">
    <source>
        <dbReference type="ARBA" id="ARBA00022801"/>
    </source>
</evidence>
<reference evidence="4" key="1">
    <citation type="submission" date="2019-12" db="EMBL/GenBank/DDBJ databases">
        <title>Mycobacterium spongiae sp. nov.</title>
        <authorList>
            <person name="Stinear T."/>
        </authorList>
    </citation>
    <scope>NUCLEOTIDE SEQUENCE</scope>
    <source>
        <strain evidence="4">FSD4b-SM</strain>
    </source>
</reference>
<dbReference type="InterPro" id="IPR036412">
    <property type="entry name" value="HAD-like_sf"/>
</dbReference>